<accession>A0ABP2KM88</accession>
<dbReference type="EMBL" id="AFBM01000031">
    <property type="protein sequence ID" value="EGF49573.1"/>
    <property type="molecule type" value="Genomic_DNA"/>
</dbReference>
<gene>
    <name evidence="2" type="ORF">HMPREF9445_02944</name>
</gene>
<keyword evidence="3" id="KW-1185">Reference proteome</keyword>
<sequence>MRQVGTEQYHIAVRKPLYAIAHKAAAATVPHIDYFVLTVEVPGISETVVVVVTRLYRVGFRYLELFVYYLSHNAACYQSGICRLVRRTKIRIIIISTPGRKKLQRGDNGNNKGEQRKYQ</sequence>
<evidence type="ECO:0000313" key="3">
    <source>
        <dbReference type="Proteomes" id="UP000010321"/>
    </source>
</evidence>
<evidence type="ECO:0000256" key="1">
    <source>
        <dbReference type="SAM" id="MobiDB-lite"/>
    </source>
</evidence>
<comment type="caution">
    <text evidence="2">The sequence shown here is derived from an EMBL/GenBank/DDBJ whole genome shotgun (WGS) entry which is preliminary data.</text>
</comment>
<proteinExistence type="predicted"/>
<protein>
    <submittedName>
        <fullName evidence="2">Uncharacterized protein</fullName>
    </submittedName>
</protein>
<reference evidence="2 3" key="1">
    <citation type="submission" date="2011-02" db="EMBL/GenBank/DDBJ databases">
        <authorList>
            <person name="Weinstock G."/>
            <person name="Sodergren E."/>
            <person name="Clifton S."/>
            <person name="Fulton L."/>
            <person name="Fulton B."/>
            <person name="Courtney L."/>
            <person name="Fronick C."/>
            <person name="Harrison M."/>
            <person name="Strong C."/>
            <person name="Farmer C."/>
            <person name="Delahaunty K."/>
            <person name="Markovic C."/>
            <person name="Hall O."/>
            <person name="Minx P."/>
            <person name="Tomlinson C."/>
            <person name="Mitreva M."/>
            <person name="Hou S."/>
            <person name="Chen J."/>
            <person name="Wollam A."/>
            <person name="Pepin K.H."/>
            <person name="Johnson M."/>
            <person name="Bhonagiri V."/>
            <person name="Zhang X."/>
            <person name="Suruliraj S."/>
            <person name="Warren W."/>
            <person name="Chinwalla A."/>
            <person name="Mardis E.R."/>
            <person name="Wilson R.K."/>
        </authorList>
    </citation>
    <scope>NUCLEOTIDE SEQUENCE [LARGE SCALE GENOMIC DNA]</scope>
    <source>
        <strain evidence="2 3">YIT 12056</strain>
    </source>
</reference>
<feature type="region of interest" description="Disordered" evidence="1">
    <location>
        <begin position="99"/>
        <end position="119"/>
    </location>
</feature>
<evidence type="ECO:0000313" key="2">
    <source>
        <dbReference type="EMBL" id="EGF49573.1"/>
    </source>
</evidence>
<dbReference type="Proteomes" id="UP000010321">
    <property type="component" value="Unassembled WGS sequence"/>
</dbReference>
<name>A0ABP2KM88_9BACE</name>
<organism evidence="2 3">
    <name type="scientific">Bacteroides clarus YIT 12056</name>
    <dbReference type="NCBI Taxonomy" id="762984"/>
    <lineage>
        <taxon>Bacteria</taxon>
        <taxon>Pseudomonadati</taxon>
        <taxon>Bacteroidota</taxon>
        <taxon>Bacteroidia</taxon>
        <taxon>Bacteroidales</taxon>
        <taxon>Bacteroidaceae</taxon>
        <taxon>Bacteroides</taxon>
    </lineage>
</organism>